<evidence type="ECO:0000313" key="3">
    <source>
        <dbReference type="Proteomes" id="UP000049455"/>
    </source>
</evidence>
<evidence type="ECO:0000313" key="2">
    <source>
        <dbReference type="EMBL" id="CUH29971.1"/>
    </source>
</evidence>
<keyword evidence="1" id="KW-1133">Transmembrane helix</keyword>
<sequence>MSRNIIVGLAVLVVAIIAWIVIDNLSEPEVAGVDGVDGVTAPVEEDEVIVEEAIVPEPVEEVEAPVELEEPVIGDVEITEDAPALVDEGEDVTMETLENVETEASEIFDEAGETAEDGVNLIEEGAAETDQALENIESDTTAIFDDAAEETGEALDAAGDEIAEETDEALATVDEAAEAVEVEMTEEAAEMGAEVEAATDDEGTVALETETVSADELNITGGDETDSMLGDGDLAELLTPENFNADEVIIAIEESDLDETTRLELLTAVEQARQNPDMVDAVVVRVRESLGIE</sequence>
<keyword evidence="1" id="KW-0472">Membrane</keyword>
<keyword evidence="3" id="KW-1185">Reference proteome</keyword>
<protein>
    <submittedName>
        <fullName evidence="2">Uncharacterized protein</fullName>
    </submittedName>
</protein>
<dbReference type="Proteomes" id="UP000049455">
    <property type="component" value="Unassembled WGS sequence"/>
</dbReference>
<organism evidence="2 3">
    <name type="scientific">Jannaschia seosinensis</name>
    <dbReference type="NCBI Taxonomy" id="313367"/>
    <lineage>
        <taxon>Bacteria</taxon>
        <taxon>Pseudomonadati</taxon>
        <taxon>Pseudomonadota</taxon>
        <taxon>Alphaproteobacteria</taxon>
        <taxon>Rhodobacterales</taxon>
        <taxon>Roseobacteraceae</taxon>
        <taxon>Jannaschia</taxon>
    </lineage>
</organism>
<gene>
    <name evidence="2" type="ORF">JSE7799_00862</name>
</gene>
<keyword evidence="1" id="KW-0812">Transmembrane</keyword>
<reference evidence="2 3" key="1">
    <citation type="submission" date="2015-09" db="EMBL/GenBank/DDBJ databases">
        <authorList>
            <person name="Jackson K.R."/>
            <person name="Lunt B.L."/>
            <person name="Fisher J.N.B."/>
            <person name="Gardner A.V."/>
            <person name="Bailey M.E."/>
            <person name="Deus L.M."/>
            <person name="Earl A.S."/>
            <person name="Gibby P.D."/>
            <person name="Hartmann K.A."/>
            <person name="Liu J.E."/>
            <person name="Manci A.M."/>
            <person name="Nielsen D.A."/>
            <person name="Solomon M.B."/>
            <person name="Breakwell D.P."/>
            <person name="Burnett S.H."/>
            <person name="Grose J.H."/>
        </authorList>
    </citation>
    <scope>NUCLEOTIDE SEQUENCE [LARGE SCALE GENOMIC DNA]</scope>
    <source>
        <strain evidence="2 3">CECT 7799</strain>
    </source>
</reference>
<dbReference type="RefSeq" id="WP_055662519.1">
    <property type="nucleotide sequence ID" value="NZ_CYPR01000046.1"/>
</dbReference>
<evidence type="ECO:0000256" key="1">
    <source>
        <dbReference type="SAM" id="Phobius"/>
    </source>
</evidence>
<proteinExistence type="predicted"/>
<dbReference type="OrthoDB" id="7746116at2"/>
<dbReference type="STRING" id="313367.JSE7799_00862"/>
<name>A0A0M7B5S9_9RHOB</name>
<dbReference type="AlphaFoldDB" id="A0A0M7B5S9"/>
<dbReference type="EMBL" id="CYPR01000046">
    <property type="protein sequence ID" value="CUH29971.1"/>
    <property type="molecule type" value="Genomic_DNA"/>
</dbReference>
<feature type="transmembrane region" description="Helical" evidence="1">
    <location>
        <begin position="5"/>
        <end position="22"/>
    </location>
</feature>
<accession>A0A0M7B5S9</accession>